<gene>
    <name evidence="3" type="ORF">FRX31_026955</name>
</gene>
<keyword evidence="4" id="KW-1185">Reference proteome</keyword>
<dbReference type="InterPro" id="IPR040256">
    <property type="entry name" value="At4g02000-like"/>
</dbReference>
<protein>
    <recommendedName>
        <fullName evidence="2">DUF4283 domain-containing protein</fullName>
    </recommendedName>
</protein>
<evidence type="ECO:0000313" key="4">
    <source>
        <dbReference type="Proteomes" id="UP000554482"/>
    </source>
</evidence>
<dbReference type="Proteomes" id="UP000554482">
    <property type="component" value="Unassembled WGS sequence"/>
</dbReference>
<feature type="region of interest" description="Disordered" evidence="1">
    <location>
        <begin position="281"/>
        <end position="305"/>
    </location>
</feature>
<dbReference type="AlphaFoldDB" id="A0A7J6VEG0"/>
<dbReference type="Pfam" id="PF14111">
    <property type="entry name" value="DUF4283"/>
    <property type="match status" value="1"/>
</dbReference>
<dbReference type="PANTHER" id="PTHR31286">
    <property type="entry name" value="GLYCINE-RICH CELL WALL STRUCTURAL PROTEIN 1.8-LIKE"/>
    <property type="match status" value="1"/>
</dbReference>
<evidence type="ECO:0000256" key="1">
    <source>
        <dbReference type="SAM" id="MobiDB-lite"/>
    </source>
</evidence>
<dbReference type="InterPro" id="IPR025558">
    <property type="entry name" value="DUF4283"/>
</dbReference>
<sequence length="501" mass="55847">MVSEPGFPSTPQPSSPPKTATHTYIQSPTSDLQRNDAFASVRNINQPDLNVDSNLVVELNHNQAHGCAISTKERKTPWKSLLKSKPPSAGKEELTYCEPVYKDGILQIEDEVCENGAKEWEDMVVGFFIEKKLPYSLVKSAVQKQWNLEGEVEIMLDGELLYFSFNNPVDRGYVIDEGSFHILGRLFVIRQWSVDVEESRGQITNIPIWVKFYKLPKFLWNNTGFSLIGNVDASKALPISIPIRTSQGKTNTIEVEYDWKPSICTTCKSFGHETQRCGTTTTLDPKSKPQTQGWNTTTNKGTRKVWTNNKDAGRQQNTTSRPEVNVTNSFAAIQNVDEQELTLQVNMPYVLETDQLAQSKEDVSSSCSRVVESQLPEEEEIANEVRIEDEVADAINRGTTKLSNTSKEDKDTGNAKVTTTMGVVMSREPTDVDTSVPNKAALEASIIKARLSELEGNRQSMLKARESNKSPTKEKKTQQKGIDKGISPPHTKARKGAKKGC</sequence>
<name>A0A7J6VEG0_THATH</name>
<feature type="compositionally biased region" description="Basic and acidic residues" evidence="1">
    <location>
        <begin position="463"/>
        <end position="483"/>
    </location>
</feature>
<dbReference type="EMBL" id="JABWDY010033393">
    <property type="protein sequence ID" value="KAF5183459.1"/>
    <property type="molecule type" value="Genomic_DNA"/>
</dbReference>
<feature type="region of interest" description="Disordered" evidence="1">
    <location>
        <begin position="456"/>
        <end position="501"/>
    </location>
</feature>
<proteinExistence type="predicted"/>
<reference evidence="3 4" key="1">
    <citation type="submission" date="2020-06" db="EMBL/GenBank/DDBJ databases">
        <title>Transcriptomic and genomic resources for Thalictrum thalictroides and T. hernandezii: Facilitating candidate gene discovery in an emerging model plant lineage.</title>
        <authorList>
            <person name="Arias T."/>
            <person name="Riano-Pachon D.M."/>
            <person name="Di Stilio V.S."/>
        </authorList>
    </citation>
    <scope>NUCLEOTIDE SEQUENCE [LARGE SCALE GENOMIC DNA]</scope>
    <source>
        <strain evidence="4">cv. WT478/WT964</strain>
        <tissue evidence="3">Leaves</tissue>
    </source>
</reference>
<dbReference type="OrthoDB" id="1098763at2759"/>
<dbReference type="PANTHER" id="PTHR31286:SF180">
    <property type="entry name" value="OS10G0362600 PROTEIN"/>
    <property type="match status" value="1"/>
</dbReference>
<feature type="compositionally biased region" description="Basic residues" evidence="1">
    <location>
        <begin position="491"/>
        <end position="501"/>
    </location>
</feature>
<accession>A0A7J6VEG0</accession>
<comment type="caution">
    <text evidence="3">The sequence shown here is derived from an EMBL/GenBank/DDBJ whole genome shotgun (WGS) entry which is preliminary data.</text>
</comment>
<evidence type="ECO:0000259" key="2">
    <source>
        <dbReference type="Pfam" id="PF14111"/>
    </source>
</evidence>
<feature type="domain" description="DUF4283" evidence="2">
    <location>
        <begin position="117"/>
        <end position="195"/>
    </location>
</feature>
<organism evidence="3 4">
    <name type="scientific">Thalictrum thalictroides</name>
    <name type="common">Rue-anemone</name>
    <name type="synonym">Anemone thalictroides</name>
    <dbReference type="NCBI Taxonomy" id="46969"/>
    <lineage>
        <taxon>Eukaryota</taxon>
        <taxon>Viridiplantae</taxon>
        <taxon>Streptophyta</taxon>
        <taxon>Embryophyta</taxon>
        <taxon>Tracheophyta</taxon>
        <taxon>Spermatophyta</taxon>
        <taxon>Magnoliopsida</taxon>
        <taxon>Ranunculales</taxon>
        <taxon>Ranunculaceae</taxon>
        <taxon>Thalictroideae</taxon>
        <taxon>Thalictrum</taxon>
    </lineage>
</organism>
<feature type="region of interest" description="Disordered" evidence="1">
    <location>
        <begin position="1"/>
        <end position="24"/>
    </location>
</feature>
<evidence type="ECO:0000313" key="3">
    <source>
        <dbReference type="EMBL" id="KAF5183459.1"/>
    </source>
</evidence>